<sequence>MEYQNLSPIVLVDDDIDECNLFQEALQELKIDNELLCFHNASSFLEFIVKENFYPAITFIDLHIHNFSGIELIEKIRGNDSFKSTPIALYSNSSNPKDIENAYSSGATLYIQKPNTFEKLKQTIEECLQKSKA</sequence>
<dbReference type="PANTHER" id="PTHR44520">
    <property type="entry name" value="RESPONSE REGULATOR RCP1-RELATED"/>
    <property type="match status" value="1"/>
</dbReference>
<feature type="domain" description="Response regulatory" evidence="2">
    <location>
        <begin position="8"/>
        <end position="128"/>
    </location>
</feature>
<dbReference type="SUPFAM" id="SSF52172">
    <property type="entry name" value="CheY-like"/>
    <property type="match status" value="1"/>
</dbReference>
<dbReference type="SMART" id="SM00448">
    <property type="entry name" value="REC"/>
    <property type="match status" value="1"/>
</dbReference>
<dbReference type="Pfam" id="PF00072">
    <property type="entry name" value="Response_reg"/>
    <property type="match status" value="1"/>
</dbReference>
<dbReference type="RefSeq" id="WP_379791142.1">
    <property type="nucleotide sequence ID" value="NZ_JBHSQB010000005.1"/>
</dbReference>
<dbReference type="Proteomes" id="UP001596287">
    <property type="component" value="Unassembled WGS sequence"/>
</dbReference>
<evidence type="ECO:0000256" key="1">
    <source>
        <dbReference type="PROSITE-ProRule" id="PRU00169"/>
    </source>
</evidence>
<reference evidence="4" key="1">
    <citation type="journal article" date="2019" name="Int. J. Syst. Evol. Microbiol.">
        <title>The Global Catalogue of Microorganisms (GCM) 10K type strain sequencing project: providing services to taxonomists for standard genome sequencing and annotation.</title>
        <authorList>
            <consortium name="The Broad Institute Genomics Platform"/>
            <consortium name="The Broad Institute Genome Sequencing Center for Infectious Disease"/>
            <person name="Wu L."/>
            <person name="Ma J."/>
        </authorList>
    </citation>
    <scope>NUCLEOTIDE SEQUENCE [LARGE SCALE GENOMIC DNA]</scope>
    <source>
        <strain evidence="4">CCUG 49679</strain>
    </source>
</reference>
<proteinExistence type="predicted"/>
<gene>
    <name evidence="3" type="ORF">ACFPVY_06395</name>
</gene>
<dbReference type="InterPro" id="IPR011006">
    <property type="entry name" value="CheY-like_superfamily"/>
</dbReference>
<dbReference type="PROSITE" id="PS50110">
    <property type="entry name" value="RESPONSE_REGULATORY"/>
    <property type="match status" value="1"/>
</dbReference>
<protein>
    <submittedName>
        <fullName evidence="3">Response regulator</fullName>
    </submittedName>
</protein>
<dbReference type="PANTHER" id="PTHR44520:SF2">
    <property type="entry name" value="RESPONSE REGULATOR RCP1"/>
    <property type="match status" value="1"/>
</dbReference>
<name>A0ABW1PN29_9FLAO</name>
<dbReference type="Gene3D" id="3.40.50.2300">
    <property type="match status" value="1"/>
</dbReference>
<evidence type="ECO:0000259" key="2">
    <source>
        <dbReference type="PROSITE" id="PS50110"/>
    </source>
</evidence>
<accession>A0ABW1PN29</accession>
<dbReference type="InterPro" id="IPR001789">
    <property type="entry name" value="Sig_transdc_resp-reg_receiver"/>
</dbReference>
<dbReference type="EMBL" id="JBHSQB010000005">
    <property type="protein sequence ID" value="MFC6096272.1"/>
    <property type="molecule type" value="Genomic_DNA"/>
</dbReference>
<dbReference type="InterPro" id="IPR052893">
    <property type="entry name" value="TCS_response_regulator"/>
</dbReference>
<comment type="caution">
    <text evidence="3">The sequence shown here is derived from an EMBL/GenBank/DDBJ whole genome shotgun (WGS) entry which is preliminary data.</text>
</comment>
<keyword evidence="1" id="KW-0597">Phosphoprotein</keyword>
<organism evidence="3 4">
    <name type="scientific">Flavobacterium qiangtangense</name>
    <dbReference type="NCBI Taxonomy" id="1442595"/>
    <lineage>
        <taxon>Bacteria</taxon>
        <taxon>Pseudomonadati</taxon>
        <taxon>Bacteroidota</taxon>
        <taxon>Flavobacteriia</taxon>
        <taxon>Flavobacteriales</taxon>
        <taxon>Flavobacteriaceae</taxon>
        <taxon>Flavobacterium</taxon>
    </lineage>
</organism>
<evidence type="ECO:0000313" key="3">
    <source>
        <dbReference type="EMBL" id="MFC6096272.1"/>
    </source>
</evidence>
<keyword evidence="4" id="KW-1185">Reference proteome</keyword>
<evidence type="ECO:0000313" key="4">
    <source>
        <dbReference type="Proteomes" id="UP001596287"/>
    </source>
</evidence>
<feature type="modified residue" description="4-aspartylphosphate" evidence="1">
    <location>
        <position position="61"/>
    </location>
</feature>